<dbReference type="PRINTS" id="PR00081">
    <property type="entry name" value="GDHRDH"/>
</dbReference>
<dbReference type="InterPro" id="IPR002347">
    <property type="entry name" value="SDR_fam"/>
</dbReference>
<accession>A0A2S6GRS7</accession>
<keyword evidence="2" id="KW-0560">Oxidoreductase</keyword>
<dbReference type="OrthoDB" id="20590at2"/>
<dbReference type="SUPFAM" id="SSF51735">
    <property type="entry name" value="NAD(P)-binding Rossmann-fold domains"/>
    <property type="match status" value="1"/>
</dbReference>
<protein>
    <submittedName>
        <fullName evidence="3">NAD(P)-dependent dehydrogenase (Short-subunit alcohol dehydrogenase family)</fullName>
    </submittedName>
</protein>
<reference evidence="3 4" key="1">
    <citation type="submission" date="2018-02" db="EMBL/GenBank/DDBJ databases">
        <title>Genomic Encyclopedia of Archaeal and Bacterial Type Strains, Phase II (KMG-II): from individual species to whole genera.</title>
        <authorList>
            <person name="Goeker M."/>
        </authorList>
    </citation>
    <scope>NUCLEOTIDE SEQUENCE [LARGE SCALE GENOMIC DNA]</scope>
    <source>
        <strain evidence="3 4">YU 961-1</strain>
    </source>
</reference>
<dbReference type="RefSeq" id="WP_104479221.1">
    <property type="nucleotide sequence ID" value="NZ_CP154825.1"/>
</dbReference>
<comment type="caution">
    <text evidence="3">The sequence shown here is derived from an EMBL/GenBank/DDBJ whole genome shotgun (WGS) entry which is preliminary data.</text>
</comment>
<dbReference type="Pfam" id="PF13561">
    <property type="entry name" value="adh_short_C2"/>
    <property type="match status" value="1"/>
</dbReference>
<name>A0A2S6GRS7_9PSEU</name>
<evidence type="ECO:0000313" key="4">
    <source>
        <dbReference type="Proteomes" id="UP000239203"/>
    </source>
</evidence>
<evidence type="ECO:0000256" key="1">
    <source>
        <dbReference type="ARBA" id="ARBA00006484"/>
    </source>
</evidence>
<evidence type="ECO:0000313" key="3">
    <source>
        <dbReference type="EMBL" id="PPK67934.1"/>
    </source>
</evidence>
<dbReference type="InterPro" id="IPR036291">
    <property type="entry name" value="NAD(P)-bd_dom_sf"/>
</dbReference>
<sequence>MTVLIVTGAARGIGAAISRRAARDGFDVVVNYHRDRAAAEAVVADVEAQGRRAVAVRADVAAEDEVAALFARADEMGPLGAVVANAGVTGDVLGRLDQQTAATVRRVMDVNVTGVFLCMREAVHRLSTTHGGAGGSIVAISSTAAHRGSPGEWVHYAASKAAVETMVRGLALEVGGEGIRVNAVAPGTTNSDLHAAAGAPDRPQRVAARIPLGRPGEPEEIAEGVAWLLSPAASFVTGAILPISGGF</sequence>
<comment type="similarity">
    <text evidence="1">Belongs to the short-chain dehydrogenases/reductases (SDR) family.</text>
</comment>
<dbReference type="AlphaFoldDB" id="A0A2S6GRS7"/>
<dbReference type="Gene3D" id="3.40.50.720">
    <property type="entry name" value="NAD(P)-binding Rossmann-like Domain"/>
    <property type="match status" value="1"/>
</dbReference>
<keyword evidence="4" id="KW-1185">Reference proteome</keyword>
<proteinExistence type="inferred from homology"/>
<organism evidence="3 4">
    <name type="scientific">Actinokineospora auranticolor</name>
    <dbReference type="NCBI Taxonomy" id="155976"/>
    <lineage>
        <taxon>Bacteria</taxon>
        <taxon>Bacillati</taxon>
        <taxon>Actinomycetota</taxon>
        <taxon>Actinomycetes</taxon>
        <taxon>Pseudonocardiales</taxon>
        <taxon>Pseudonocardiaceae</taxon>
        <taxon>Actinokineospora</taxon>
    </lineage>
</organism>
<dbReference type="PANTHER" id="PTHR43639:SF1">
    <property type="entry name" value="SHORT-CHAIN DEHYDROGENASE_REDUCTASE FAMILY PROTEIN"/>
    <property type="match status" value="1"/>
</dbReference>
<dbReference type="Proteomes" id="UP000239203">
    <property type="component" value="Unassembled WGS sequence"/>
</dbReference>
<dbReference type="CDD" id="cd05233">
    <property type="entry name" value="SDR_c"/>
    <property type="match status" value="1"/>
</dbReference>
<dbReference type="PANTHER" id="PTHR43639">
    <property type="entry name" value="OXIDOREDUCTASE, SHORT-CHAIN DEHYDROGENASE/REDUCTASE FAMILY (AFU_ORTHOLOGUE AFUA_5G02870)"/>
    <property type="match status" value="1"/>
</dbReference>
<evidence type="ECO:0000256" key="2">
    <source>
        <dbReference type="ARBA" id="ARBA00023002"/>
    </source>
</evidence>
<dbReference type="GO" id="GO:0016491">
    <property type="term" value="F:oxidoreductase activity"/>
    <property type="evidence" value="ECO:0007669"/>
    <property type="project" value="UniProtKB-KW"/>
</dbReference>
<dbReference type="PRINTS" id="PR00080">
    <property type="entry name" value="SDRFAMILY"/>
</dbReference>
<dbReference type="FunFam" id="3.40.50.720:FF:000084">
    <property type="entry name" value="Short-chain dehydrogenase reductase"/>
    <property type="match status" value="1"/>
</dbReference>
<gene>
    <name evidence="3" type="ORF">CLV40_106165</name>
</gene>
<dbReference type="EMBL" id="PTIX01000006">
    <property type="protein sequence ID" value="PPK67934.1"/>
    <property type="molecule type" value="Genomic_DNA"/>
</dbReference>